<protein>
    <submittedName>
        <fullName evidence="3">Uncharacterized protein</fullName>
    </submittedName>
</protein>
<dbReference type="EMBL" id="JAANXD010000080">
    <property type="protein sequence ID" value="MBS1259094.1"/>
    <property type="molecule type" value="Genomic_DNA"/>
</dbReference>
<evidence type="ECO:0000256" key="2">
    <source>
        <dbReference type="SAM" id="Phobius"/>
    </source>
</evidence>
<name>A0A942A534_9BACT</name>
<keyword evidence="1" id="KW-0175">Coiled coil</keyword>
<comment type="caution">
    <text evidence="3">The sequence shown here is derived from an EMBL/GenBank/DDBJ whole genome shotgun (WGS) entry which is preliminary data.</text>
</comment>
<dbReference type="Proteomes" id="UP000722750">
    <property type="component" value="Unassembled WGS sequence"/>
</dbReference>
<proteinExistence type="predicted"/>
<dbReference type="Pfam" id="PF17195">
    <property type="entry name" value="DUF5132"/>
    <property type="match status" value="1"/>
</dbReference>
<accession>A0A942A534</accession>
<dbReference type="AlphaFoldDB" id="A0A942A534"/>
<keyword evidence="2" id="KW-1133">Transmembrane helix</keyword>
<organism evidence="3 4">
    <name type="scientific">Candidatus Scalindua arabica</name>
    <dbReference type="NCBI Taxonomy" id="1127984"/>
    <lineage>
        <taxon>Bacteria</taxon>
        <taxon>Pseudomonadati</taxon>
        <taxon>Planctomycetota</taxon>
        <taxon>Candidatus Brocadiia</taxon>
        <taxon>Candidatus Brocadiales</taxon>
        <taxon>Candidatus Scalinduaceae</taxon>
        <taxon>Candidatus Scalindua</taxon>
    </lineage>
</organism>
<dbReference type="InterPro" id="IPR033456">
    <property type="entry name" value="DUF5132"/>
</dbReference>
<evidence type="ECO:0000256" key="1">
    <source>
        <dbReference type="SAM" id="Coils"/>
    </source>
</evidence>
<keyword evidence="2" id="KW-0812">Transmembrane</keyword>
<evidence type="ECO:0000313" key="4">
    <source>
        <dbReference type="Proteomes" id="UP000722750"/>
    </source>
</evidence>
<feature type="coiled-coil region" evidence="1">
    <location>
        <begin position="46"/>
        <end position="73"/>
    </location>
</feature>
<reference evidence="3" key="1">
    <citation type="journal article" date="2021" name="ISME J.">
        <title>Fine-scale metabolic discontinuity in a stratified prokaryote microbiome of a Red Sea deep halocline.</title>
        <authorList>
            <person name="Michoud G."/>
            <person name="Ngugi D.K."/>
            <person name="Barozzi A."/>
            <person name="Merlino G."/>
            <person name="Calleja M.L."/>
            <person name="Delgado-Huertas A."/>
            <person name="Moran X.A.G."/>
            <person name="Daffonchio D."/>
        </authorList>
    </citation>
    <scope>NUCLEOTIDE SEQUENCE</scope>
    <source>
        <strain evidence="3">SuakinDeep_MAG55_1</strain>
    </source>
</reference>
<keyword evidence="2" id="KW-0472">Membrane</keyword>
<gene>
    <name evidence="3" type="ORF">MAG551_02160</name>
</gene>
<feature type="transmembrane region" description="Helical" evidence="2">
    <location>
        <begin position="6"/>
        <end position="27"/>
    </location>
</feature>
<sequence length="76" mass="8236">MAKLGFFKSFGFGVGSALVAMAVYPLIASSAKPLMKSVIKGSLGLKDQMKQAYAESKEQFEDMVAEVKEEINEEKG</sequence>
<evidence type="ECO:0000313" key="3">
    <source>
        <dbReference type="EMBL" id="MBS1259094.1"/>
    </source>
</evidence>